<evidence type="ECO:0000256" key="2">
    <source>
        <dbReference type="ARBA" id="ARBA00022475"/>
    </source>
</evidence>
<sequence>MLILLELWLCLELWNQFNGLNEHLSIFIEPVYFSTSISNVCNTINYLNQSTIEWRVLKVRKLKRLHSLLCDILESFNGVFGPIIVLQTICAMVQVVEYTLEFVYYFIYVNYVSEGSVAMMWNGLHFIIQSVGKLFALATVGQLVYGEAHTTIAISYRSINEQEATDLPGLHLIKKELLDLIQQVHIRNPKVIASSFFDVNFSMSGFVIASVTSYIIVALQFMTQGK</sequence>
<dbReference type="GO" id="GO:0030424">
    <property type="term" value="C:axon"/>
    <property type="evidence" value="ECO:0007669"/>
    <property type="project" value="TreeGrafter"/>
</dbReference>
<reference evidence="10 11" key="1">
    <citation type="submission" date="2019-01" db="EMBL/GenBank/DDBJ databases">
        <authorList>
            <person name="Sayadi A."/>
        </authorList>
    </citation>
    <scope>NUCLEOTIDE SEQUENCE [LARGE SCALE GENOMIC DNA]</scope>
</reference>
<dbReference type="InterPro" id="IPR013604">
    <property type="entry name" value="7TM_chemorcpt"/>
</dbReference>
<keyword evidence="3 8" id="KW-0812">Transmembrane</keyword>
<evidence type="ECO:0000256" key="8">
    <source>
        <dbReference type="SAM" id="Phobius"/>
    </source>
</evidence>
<dbReference type="GO" id="GO:0050909">
    <property type="term" value="P:sensory perception of taste"/>
    <property type="evidence" value="ECO:0007669"/>
    <property type="project" value="InterPro"/>
</dbReference>
<feature type="chain" id="PRO_5025007498" description="Gustatory receptor" evidence="9">
    <location>
        <begin position="20"/>
        <end position="226"/>
    </location>
</feature>
<dbReference type="Proteomes" id="UP000410492">
    <property type="component" value="Unassembled WGS sequence"/>
</dbReference>
<accession>A0A653DLD6</accession>
<dbReference type="GO" id="GO:0030425">
    <property type="term" value="C:dendrite"/>
    <property type="evidence" value="ECO:0007669"/>
    <property type="project" value="TreeGrafter"/>
</dbReference>
<comment type="subcellular location">
    <subcellularLocation>
        <location evidence="1">Cell membrane</location>
        <topology evidence="1">Multi-pass membrane protein</topology>
    </subcellularLocation>
</comment>
<dbReference type="GO" id="GO:0005886">
    <property type="term" value="C:plasma membrane"/>
    <property type="evidence" value="ECO:0007669"/>
    <property type="project" value="UniProtKB-SubCell"/>
</dbReference>
<evidence type="ECO:0008006" key="12">
    <source>
        <dbReference type="Google" id="ProtNLM"/>
    </source>
</evidence>
<name>A0A653DLD6_CALMS</name>
<evidence type="ECO:0000313" key="10">
    <source>
        <dbReference type="EMBL" id="VEN60312.1"/>
    </source>
</evidence>
<evidence type="ECO:0000256" key="7">
    <source>
        <dbReference type="ARBA" id="ARBA00023224"/>
    </source>
</evidence>
<evidence type="ECO:0000256" key="5">
    <source>
        <dbReference type="ARBA" id="ARBA00023136"/>
    </source>
</evidence>
<feature type="transmembrane region" description="Helical" evidence="8">
    <location>
        <begin position="201"/>
        <end position="222"/>
    </location>
</feature>
<evidence type="ECO:0000256" key="4">
    <source>
        <dbReference type="ARBA" id="ARBA00022989"/>
    </source>
</evidence>
<keyword evidence="7" id="KW-0807">Transducer</keyword>
<dbReference type="GO" id="GO:0007165">
    <property type="term" value="P:signal transduction"/>
    <property type="evidence" value="ECO:0007669"/>
    <property type="project" value="UniProtKB-KW"/>
</dbReference>
<keyword evidence="11" id="KW-1185">Reference proteome</keyword>
<keyword evidence="6" id="KW-0675">Receptor</keyword>
<gene>
    <name evidence="10" type="ORF">CALMAC_LOCUS18056</name>
</gene>
<evidence type="ECO:0000256" key="6">
    <source>
        <dbReference type="ARBA" id="ARBA00023170"/>
    </source>
</evidence>
<keyword evidence="9" id="KW-0732">Signal</keyword>
<feature type="signal peptide" evidence="9">
    <location>
        <begin position="1"/>
        <end position="19"/>
    </location>
</feature>
<evidence type="ECO:0000256" key="1">
    <source>
        <dbReference type="ARBA" id="ARBA00004651"/>
    </source>
</evidence>
<keyword evidence="5 8" id="KW-0472">Membrane</keyword>
<dbReference type="AlphaFoldDB" id="A0A653DLD6"/>
<feature type="non-terminal residue" evidence="10">
    <location>
        <position position="226"/>
    </location>
</feature>
<dbReference type="EMBL" id="CAACVG010012479">
    <property type="protein sequence ID" value="VEN60312.1"/>
    <property type="molecule type" value="Genomic_DNA"/>
</dbReference>
<dbReference type="GO" id="GO:0008049">
    <property type="term" value="P:male courtship behavior"/>
    <property type="evidence" value="ECO:0007669"/>
    <property type="project" value="TreeGrafter"/>
</dbReference>
<evidence type="ECO:0000256" key="9">
    <source>
        <dbReference type="SAM" id="SignalP"/>
    </source>
</evidence>
<dbReference type="Pfam" id="PF08395">
    <property type="entry name" value="7tm_7"/>
    <property type="match status" value="1"/>
</dbReference>
<dbReference type="PANTHER" id="PTHR21143:SF104">
    <property type="entry name" value="GUSTATORY RECEPTOR 8A-RELATED"/>
    <property type="match status" value="1"/>
</dbReference>
<organism evidence="10 11">
    <name type="scientific">Callosobruchus maculatus</name>
    <name type="common">Southern cowpea weevil</name>
    <name type="synonym">Pulse bruchid</name>
    <dbReference type="NCBI Taxonomy" id="64391"/>
    <lineage>
        <taxon>Eukaryota</taxon>
        <taxon>Metazoa</taxon>
        <taxon>Ecdysozoa</taxon>
        <taxon>Arthropoda</taxon>
        <taxon>Hexapoda</taxon>
        <taxon>Insecta</taxon>
        <taxon>Pterygota</taxon>
        <taxon>Neoptera</taxon>
        <taxon>Endopterygota</taxon>
        <taxon>Coleoptera</taxon>
        <taxon>Polyphaga</taxon>
        <taxon>Cucujiformia</taxon>
        <taxon>Chrysomeloidea</taxon>
        <taxon>Chrysomelidae</taxon>
        <taxon>Bruchinae</taxon>
        <taxon>Bruchini</taxon>
        <taxon>Callosobruchus</taxon>
    </lineage>
</organism>
<evidence type="ECO:0000256" key="3">
    <source>
        <dbReference type="ARBA" id="ARBA00022692"/>
    </source>
</evidence>
<protein>
    <recommendedName>
        <fullName evidence="12">Gustatory receptor</fullName>
    </recommendedName>
</protein>
<dbReference type="GO" id="GO:0007635">
    <property type="term" value="P:chemosensory behavior"/>
    <property type="evidence" value="ECO:0007669"/>
    <property type="project" value="TreeGrafter"/>
</dbReference>
<dbReference type="OrthoDB" id="6769782at2759"/>
<dbReference type="GO" id="GO:0043025">
    <property type="term" value="C:neuronal cell body"/>
    <property type="evidence" value="ECO:0007669"/>
    <property type="project" value="TreeGrafter"/>
</dbReference>
<keyword evidence="2" id="KW-1003">Cell membrane</keyword>
<proteinExistence type="predicted"/>
<dbReference type="PANTHER" id="PTHR21143">
    <property type="entry name" value="INVERTEBRATE GUSTATORY RECEPTOR"/>
    <property type="match status" value="1"/>
</dbReference>
<keyword evidence="4 8" id="KW-1133">Transmembrane helix</keyword>
<evidence type="ECO:0000313" key="11">
    <source>
        <dbReference type="Proteomes" id="UP000410492"/>
    </source>
</evidence>